<dbReference type="RefSeq" id="WP_417923439.1">
    <property type="nucleotide sequence ID" value="NZ_JBHSFS010000011.1"/>
</dbReference>
<proteinExistence type="predicted"/>
<dbReference type="Gene3D" id="3.40.600.10">
    <property type="entry name" value="DNA mismatch repair MutH/Restriction endonuclease, type II"/>
    <property type="match status" value="1"/>
</dbReference>
<dbReference type="GO" id="GO:0004519">
    <property type="term" value="F:endonuclease activity"/>
    <property type="evidence" value="ECO:0007669"/>
    <property type="project" value="UniProtKB-KW"/>
</dbReference>
<evidence type="ECO:0000313" key="6">
    <source>
        <dbReference type="Proteomes" id="UP001595990"/>
    </source>
</evidence>
<dbReference type="EMBL" id="JBHSFS010000011">
    <property type="protein sequence ID" value="MFC4516025.1"/>
    <property type="molecule type" value="Genomic_DNA"/>
</dbReference>
<evidence type="ECO:0000256" key="1">
    <source>
        <dbReference type="ARBA" id="ARBA00022722"/>
    </source>
</evidence>
<dbReference type="SUPFAM" id="SSF52980">
    <property type="entry name" value="Restriction endonuclease-like"/>
    <property type="match status" value="1"/>
</dbReference>
<dbReference type="Gene3D" id="1.10.10.10">
    <property type="entry name" value="Winged helix-like DNA-binding domain superfamily/Winged helix DNA-binding domain"/>
    <property type="match status" value="1"/>
</dbReference>
<evidence type="ECO:0000256" key="2">
    <source>
        <dbReference type="ARBA" id="ARBA00022759"/>
    </source>
</evidence>
<evidence type="ECO:0000256" key="3">
    <source>
        <dbReference type="ARBA" id="ARBA00022801"/>
    </source>
</evidence>
<dbReference type="Pfam" id="PF09126">
    <property type="entry name" value="NaeI"/>
    <property type="match status" value="1"/>
</dbReference>
<keyword evidence="6" id="KW-1185">Reference proteome</keyword>
<keyword evidence="3" id="KW-0378">Hydrolase</keyword>
<dbReference type="Proteomes" id="UP001595990">
    <property type="component" value="Unassembled WGS sequence"/>
</dbReference>
<evidence type="ECO:0000313" key="5">
    <source>
        <dbReference type="EMBL" id="MFC4516025.1"/>
    </source>
</evidence>
<sequence length="329" mass="37661">MFPIDYSAVKNIARLDTEDKELEIVRDYLLKLDPTGSEFAAVLRKTIDQLLDGENTGRYDWKQLHKTEKTHAGTLVEINLQRRFNFADGKDMDYEIRGVDVDCKYSQTLGGWMIPPEAMGEICLVVWADDHESRWSAGLLRADRSKLTQSGSVTRKGNRDNKYRLNKSNLHLVTWLWENQPLKRNLLLHLHKTDSKTLDAIYSHKSGQRRVNELFRLVQKEAVDRNVVRTLAQQHDYMARVRDDKDGTRARPALRKEGIIITGDSKSHRGVAHALGGPVPQRGEFVSFKVTPLENHHGDRPSVELDGRRWVAIEPSEEAKEPAPKLPSR</sequence>
<accession>A0ABV9BPJ9</accession>
<organism evidence="5 6">
    <name type="scientific">Streptomyces ehimensis</name>
    <dbReference type="NCBI Taxonomy" id="68195"/>
    <lineage>
        <taxon>Bacteria</taxon>
        <taxon>Bacillati</taxon>
        <taxon>Actinomycetota</taxon>
        <taxon>Actinomycetes</taxon>
        <taxon>Kitasatosporales</taxon>
        <taxon>Streptomycetaceae</taxon>
        <taxon>Streptomyces</taxon>
    </lineage>
</organism>
<dbReference type="InterPro" id="IPR036388">
    <property type="entry name" value="WH-like_DNA-bd_sf"/>
</dbReference>
<dbReference type="InterPro" id="IPR037057">
    <property type="entry name" value="DNA_rep_MutH/T2_RE_sf"/>
</dbReference>
<reference evidence="6" key="1">
    <citation type="journal article" date="2019" name="Int. J. Syst. Evol. Microbiol.">
        <title>The Global Catalogue of Microorganisms (GCM) 10K type strain sequencing project: providing services to taxonomists for standard genome sequencing and annotation.</title>
        <authorList>
            <consortium name="The Broad Institute Genomics Platform"/>
            <consortium name="The Broad Institute Genome Sequencing Center for Infectious Disease"/>
            <person name="Wu L."/>
            <person name="Ma J."/>
        </authorList>
    </citation>
    <scope>NUCLEOTIDE SEQUENCE [LARGE SCALE GENOMIC DNA]</scope>
    <source>
        <strain evidence="6">CECT 8064</strain>
    </source>
</reference>
<protein>
    <submittedName>
        <fullName evidence="5">NaeI family type II restriction endonuclease</fullName>
    </submittedName>
</protein>
<gene>
    <name evidence="5" type="ORF">ACFPEN_24155</name>
</gene>
<dbReference type="InterPro" id="IPR015210">
    <property type="entry name" value="NaeI"/>
</dbReference>
<comment type="caution">
    <text evidence="5">The sequence shown here is derived from an EMBL/GenBank/DDBJ whole genome shotgun (WGS) entry which is preliminary data.</text>
</comment>
<dbReference type="InterPro" id="IPR011335">
    <property type="entry name" value="Restrct_endonuc-II-like"/>
</dbReference>
<name>A0ABV9BPJ9_9ACTN</name>
<dbReference type="CDD" id="cd22338">
    <property type="entry name" value="NaeI-like"/>
    <property type="match status" value="1"/>
</dbReference>
<keyword evidence="2 5" id="KW-0255">Endonuclease</keyword>
<keyword evidence="1" id="KW-0540">Nuclease</keyword>
<feature type="domain" description="Type II restriction enzyme NaeI" evidence="4">
    <location>
        <begin position="26"/>
        <end position="319"/>
    </location>
</feature>
<evidence type="ECO:0000259" key="4">
    <source>
        <dbReference type="Pfam" id="PF09126"/>
    </source>
</evidence>